<keyword evidence="3" id="KW-1133">Transmembrane helix</keyword>
<evidence type="ECO:0000313" key="4">
    <source>
        <dbReference type="EMBL" id="KAG6403215.1"/>
    </source>
</evidence>
<dbReference type="GO" id="GO:0016020">
    <property type="term" value="C:membrane"/>
    <property type="evidence" value="ECO:0007669"/>
    <property type="project" value="UniProtKB-SubCell"/>
</dbReference>
<dbReference type="PANTHER" id="PTHR45651:SF76">
    <property type="entry name" value="CYCLIC NUCLEOTIDE-GATED ION CHANNEL 1-LIKE"/>
    <property type="match status" value="1"/>
</dbReference>
<feature type="region of interest" description="Disordered" evidence="2">
    <location>
        <begin position="535"/>
        <end position="574"/>
    </location>
</feature>
<dbReference type="Gene3D" id="3.40.50.1000">
    <property type="entry name" value="HAD superfamily/HAD-like"/>
    <property type="match status" value="1"/>
</dbReference>
<dbReference type="SUPFAM" id="SSF81324">
    <property type="entry name" value="Voltage-gated potassium channels"/>
    <property type="match status" value="1"/>
</dbReference>
<evidence type="ECO:0000313" key="5">
    <source>
        <dbReference type="Proteomes" id="UP000298416"/>
    </source>
</evidence>
<dbReference type="GO" id="GO:0034220">
    <property type="term" value="P:monoatomic ion transmembrane transport"/>
    <property type="evidence" value="ECO:0007669"/>
    <property type="project" value="UniProtKB-KW"/>
</dbReference>
<protein>
    <submittedName>
        <fullName evidence="4">Uncharacterized protein</fullName>
    </submittedName>
</protein>
<evidence type="ECO:0000256" key="3">
    <source>
        <dbReference type="SAM" id="Phobius"/>
    </source>
</evidence>
<reference evidence="4" key="2">
    <citation type="submission" date="2020-08" db="EMBL/GenBank/DDBJ databases">
        <title>Plant Genome Project.</title>
        <authorList>
            <person name="Zhang R.-G."/>
        </authorList>
    </citation>
    <scope>NUCLEOTIDE SEQUENCE</scope>
    <source>
        <strain evidence="4">Huo1</strain>
        <tissue evidence="4">Leaf</tissue>
    </source>
</reference>
<keyword evidence="3" id="KW-0812">Transmembrane</keyword>
<sequence length="747" mass="84373">MSDSIGCIGLLNDGLLFGLGKSNDSDDCGLVTCPTTSQKLETQVVWIKQTKLELNHKWNKKRVRARFGSIKAGITRGFVQCLTSGKKRRILDPQGNFLQRWNKIFVLSCIIAVSLDPLFFYIPVIIRDQFCLSLDRKIEITACILRGRCVLVSVCRESCWSDVCGKSSGCNVDGLYCLGINGGNSLDSLGQNLKTSIGLILFSLLIGNMQKYLQSITTRVEEMRVKRRDAEQWMSHRILPEYLRARVRRYEQYIWQENRGRRHAYRQQHQPVATHMEPLNQFGDSRPRHQSNPTPVFEHSPYTCTLSDAALQNPDAEYQPHKPPTCMEPPDYVFQPLLQPPQSHCCQNATDEERCIGEVITHTHSPNLDKCLDSYVCGYAHELRDQDEEDSSSSSFVAPIGHSCEVTRDFDYYSKRRTVEEEHCENLGSMLLMDSKSETEVENVCGDDASNSDATVVSISSIALLGEKHGVEEDRADVDGDFKCLLQGYTHDEWDICLREQPQNRNRHLHPTFPSPRTPTYPQLVLDQKPPLQHVLDQQPQPSHRRAAALPAPAAAPPPPLHMDQQRPPSRCHPTTHLRQAEACLELPSTVKQPLLQRPLSCLHPPSLHSATKLVSCEEKYLGIEGNSKVLNQVDLRLNEKKLVDEEVRAIEVDKIDDDDGLHDSSKIAIFDFDGCLAKTSVKGVKADTWSIVSPSIPEKLHNRCKDELHDAREDTINGLKDMSIYSRMGVKRMGELDNKPFHVIGD</sequence>
<reference evidence="4" key="1">
    <citation type="submission" date="2018-01" db="EMBL/GenBank/DDBJ databases">
        <authorList>
            <person name="Mao J.F."/>
        </authorList>
    </citation>
    <scope>NUCLEOTIDE SEQUENCE</scope>
    <source>
        <strain evidence="4">Huo1</strain>
        <tissue evidence="4">Leaf</tissue>
    </source>
</reference>
<proteinExistence type="predicted"/>
<feature type="transmembrane region" description="Helical" evidence="3">
    <location>
        <begin position="104"/>
        <end position="126"/>
    </location>
</feature>
<dbReference type="PANTHER" id="PTHR45651">
    <property type="entry name" value="CYCLIC NUCLEOTIDE-GATED ION CHANNEL 15-RELATED-RELATED"/>
    <property type="match status" value="1"/>
</dbReference>
<dbReference type="InterPro" id="IPR023214">
    <property type="entry name" value="HAD_sf"/>
</dbReference>
<keyword evidence="3" id="KW-0472">Membrane</keyword>
<comment type="caution">
    <text evidence="4">The sequence shown here is derived from an EMBL/GenBank/DDBJ whole genome shotgun (WGS) entry which is preliminary data.</text>
</comment>
<gene>
    <name evidence="4" type="ORF">SASPL_135432</name>
</gene>
<dbReference type="EMBL" id="PNBA02000013">
    <property type="protein sequence ID" value="KAG6403215.1"/>
    <property type="molecule type" value="Genomic_DNA"/>
</dbReference>
<accession>A0A8X8WWI9</accession>
<dbReference type="Gene3D" id="1.10.287.630">
    <property type="entry name" value="Helix hairpin bin"/>
    <property type="match status" value="1"/>
</dbReference>
<dbReference type="Proteomes" id="UP000298416">
    <property type="component" value="Unassembled WGS sequence"/>
</dbReference>
<evidence type="ECO:0000256" key="2">
    <source>
        <dbReference type="SAM" id="MobiDB-lite"/>
    </source>
</evidence>
<dbReference type="AlphaFoldDB" id="A0A8X8WWI9"/>
<keyword evidence="1" id="KW-0406">Ion transport</keyword>
<name>A0A8X8WWI9_SALSN</name>
<keyword evidence="1" id="KW-0813">Transport</keyword>
<keyword evidence="5" id="KW-1185">Reference proteome</keyword>
<organism evidence="4">
    <name type="scientific">Salvia splendens</name>
    <name type="common">Scarlet sage</name>
    <dbReference type="NCBI Taxonomy" id="180675"/>
    <lineage>
        <taxon>Eukaryota</taxon>
        <taxon>Viridiplantae</taxon>
        <taxon>Streptophyta</taxon>
        <taxon>Embryophyta</taxon>
        <taxon>Tracheophyta</taxon>
        <taxon>Spermatophyta</taxon>
        <taxon>Magnoliopsida</taxon>
        <taxon>eudicotyledons</taxon>
        <taxon>Gunneridae</taxon>
        <taxon>Pentapetalae</taxon>
        <taxon>asterids</taxon>
        <taxon>lamiids</taxon>
        <taxon>Lamiales</taxon>
        <taxon>Lamiaceae</taxon>
        <taxon>Nepetoideae</taxon>
        <taxon>Mentheae</taxon>
        <taxon>Salviinae</taxon>
        <taxon>Salvia</taxon>
        <taxon>Salvia subgen. Calosphace</taxon>
        <taxon>core Calosphace</taxon>
    </lineage>
</organism>
<evidence type="ECO:0000256" key="1">
    <source>
        <dbReference type="ARBA" id="ARBA00023303"/>
    </source>
</evidence>
<keyword evidence="1" id="KW-0407">Ion channel</keyword>